<dbReference type="Gene3D" id="3.40.50.300">
    <property type="entry name" value="P-loop containing nucleotide triphosphate hydrolases"/>
    <property type="match status" value="1"/>
</dbReference>
<dbReference type="GO" id="GO:0005524">
    <property type="term" value="F:ATP binding"/>
    <property type="evidence" value="ECO:0007669"/>
    <property type="project" value="UniProtKB-KW"/>
</dbReference>
<feature type="domain" description="AAA+ ATPase" evidence="4">
    <location>
        <begin position="271"/>
        <end position="410"/>
    </location>
</feature>
<organism evidence="5 6">
    <name type="scientific">Geranomyces variabilis</name>
    <dbReference type="NCBI Taxonomy" id="109894"/>
    <lineage>
        <taxon>Eukaryota</taxon>
        <taxon>Fungi</taxon>
        <taxon>Fungi incertae sedis</taxon>
        <taxon>Chytridiomycota</taxon>
        <taxon>Chytridiomycota incertae sedis</taxon>
        <taxon>Chytridiomycetes</taxon>
        <taxon>Spizellomycetales</taxon>
        <taxon>Powellomycetaceae</taxon>
        <taxon>Geranomyces</taxon>
    </lineage>
</organism>
<gene>
    <name evidence="5" type="ORF">HDU87_000683</name>
</gene>
<dbReference type="PANTHER" id="PTHR20953:SF3">
    <property type="entry name" value="P-LOOP CONTAINING NUCLEOSIDE TRIPHOSPHATE HYDROLASES SUPERFAMILY PROTEIN"/>
    <property type="match status" value="1"/>
</dbReference>
<evidence type="ECO:0000313" key="5">
    <source>
        <dbReference type="EMBL" id="KAJ3181665.1"/>
    </source>
</evidence>
<keyword evidence="6" id="KW-1185">Reference proteome</keyword>
<dbReference type="EMBL" id="JADGJQ010000011">
    <property type="protein sequence ID" value="KAJ3181665.1"/>
    <property type="molecule type" value="Genomic_DNA"/>
</dbReference>
<evidence type="ECO:0000259" key="4">
    <source>
        <dbReference type="SMART" id="SM00382"/>
    </source>
</evidence>
<reference evidence="5" key="1">
    <citation type="submission" date="2020-05" db="EMBL/GenBank/DDBJ databases">
        <title>Phylogenomic resolution of chytrid fungi.</title>
        <authorList>
            <person name="Stajich J.E."/>
            <person name="Amses K."/>
            <person name="Simmons R."/>
            <person name="Seto K."/>
            <person name="Myers J."/>
            <person name="Bonds A."/>
            <person name="Quandt C.A."/>
            <person name="Barry K."/>
            <person name="Liu P."/>
            <person name="Grigoriev I."/>
            <person name="Longcore J.E."/>
            <person name="James T.Y."/>
        </authorList>
    </citation>
    <scope>NUCLEOTIDE SEQUENCE</scope>
    <source>
        <strain evidence="5">JEL0379</strain>
    </source>
</reference>
<dbReference type="InterPro" id="IPR027417">
    <property type="entry name" value="P-loop_NTPase"/>
</dbReference>
<dbReference type="InterPro" id="IPR045735">
    <property type="entry name" value="Spore_III_AA_AAA+_ATPase"/>
</dbReference>
<dbReference type="Proteomes" id="UP001212152">
    <property type="component" value="Unassembled WGS sequence"/>
</dbReference>
<accession>A0AAD5TNH7</accession>
<dbReference type="AlphaFoldDB" id="A0AAD5TNH7"/>
<evidence type="ECO:0000256" key="3">
    <source>
        <dbReference type="SAM" id="MobiDB-lite"/>
    </source>
</evidence>
<protein>
    <recommendedName>
        <fullName evidence="4">AAA+ ATPase domain-containing protein</fullName>
    </recommendedName>
</protein>
<dbReference type="PANTHER" id="PTHR20953">
    <property type="entry name" value="KINASE-RELATED"/>
    <property type="match status" value="1"/>
</dbReference>
<dbReference type="SUPFAM" id="SSF52540">
    <property type="entry name" value="P-loop containing nucleoside triphosphate hydrolases"/>
    <property type="match status" value="1"/>
</dbReference>
<comment type="caution">
    <text evidence="5">The sequence shown here is derived from an EMBL/GenBank/DDBJ whole genome shotgun (WGS) entry which is preliminary data.</text>
</comment>
<sequence>MSSGSDKGPLTPGGVPSRATGRVHIAELGNGQQPRAASGGDEYEGDDAGPARIAYAPEDSNINQFRRFGQGIRVDHCALPFRPPITAHEESWAAMEARLPAQVKAGLDATGGRKGVNEILFMIDRAPVAWSFAAGGGHRKLTHGKVTQPIIDALVKDMVFDDLNRSAFRGQLHRVSITKTGKKATQVNLRVGRVISGPAWAFADLLAENRSVIFTASDYKQAVNKALELVDSLEDEELAARLRKELVKNKHRNSDFTEARKAWAFADLLAENRSVIFTAPPACGKTTVLRDVCRLLQDIAPTRKVVLIDRSDELGGSGDSAHPCLGEDVQVMRLNKLKPAAAITMAFRNQSPAVLIVDEIATAEEADALLAAKRAGVTVIATFHGNLTQFVRNKALRELSGRISSSTVGDLTAQISSGPFSKVKEEREEPPAFDTLVEMESVTQWAIYHDLEVVIDKLLEKGKHPVELRRIMPDGTLVTWTEVRELASANAKMVADGKRAAAAREAVMAERFLQAAADIAMSDLGKDVKGKGKAPVADK</sequence>
<keyword evidence="2" id="KW-0067">ATP-binding</keyword>
<evidence type="ECO:0000256" key="1">
    <source>
        <dbReference type="ARBA" id="ARBA00022741"/>
    </source>
</evidence>
<dbReference type="Pfam" id="PF19568">
    <property type="entry name" value="Spore_III_AA"/>
    <property type="match status" value="1"/>
</dbReference>
<feature type="region of interest" description="Disordered" evidence="3">
    <location>
        <begin position="1"/>
        <end position="53"/>
    </location>
</feature>
<name>A0AAD5TNH7_9FUNG</name>
<dbReference type="InterPro" id="IPR003593">
    <property type="entry name" value="AAA+_ATPase"/>
</dbReference>
<keyword evidence="1" id="KW-0547">Nucleotide-binding</keyword>
<evidence type="ECO:0000313" key="6">
    <source>
        <dbReference type="Proteomes" id="UP001212152"/>
    </source>
</evidence>
<proteinExistence type="predicted"/>
<dbReference type="SMART" id="SM00382">
    <property type="entry name" value="AAA"/>
    <property type="match status" value="1"/>
</dbReference>
<evidence type="ECO:0000256" key="2">
    <source>
        <dbReference type="ARBA" id="ARBA00022840"/>
    </source>
</evidence>